<dbReference type="InterPro" id="IPR051690">
    <property type="entry name" value="PseI-like"/>
</dbReference>
<dbReference type="Pfam" id="PF03102">
    <property type="entry name" value="NeuB"/>
    <property type="match status" value="1"/>
</dbReference>
<feature type="domain" description="PseI/NeuA/B-like" evidence="1">
    <location>
        <begin position="21"/>
        <end position="257"/>
    </location>
</feature>
<evidence type="ECO:0000313" key="2">
    <source>
        <dbReference type="EMBL" id="SVB67945.1"/>
    </source>
</evidence>
<evidence type="ECO:0000259" key="1">
    <source>
        <dbReference type="Pfam" id="PF03102"/>
    </source>
</evidence>
<dbReference type="GO" id="GO:0047444">
    <property type="term" value="F:N-acylneuraminate-9-phosphate synthase activity"/>
    <property type="evidence" value="ECO:0007669"/>
    <property type="project" value="TreeGrafter"/>
</dbReference>
<dbReference type="SUPFAM" id="SSF51569">
    <property type="entry name" value="Aldolase"/>
    <property type="match status" value="1"/>
</dbReference>
<dbReference type="EMBL" id="UINC01052520">
    <property type="protein sequence ID" value="SVB67945.1"/>
    <property type="molecule type" value="Genomic_DNA"/>
</dbReference>
<dbReference type="GO" id="GO:0016051">
    <property type="term" value="P:carbohydrate biosynthetic process"/>
    <property type="evidence" value="ECO:0007669"/>
    <property type="project" value="InterPro"/>
</dbReference>
<accession>A0A382FZG5</accession>
<dbReference type="Gene3D" id="3.20.20.70">
    <property type="entry name" value="Aldolase class I"/>
    <property type="match status" value="1"/>
</dbReference>
<proteinExistence type="predicted"/>
<reference evidence="2" key="1">
    <citation type="submission" date="2018-05" db="EMBL/GenBank/DDBJ databases">
        <authorList>
            <person name="Lanie J.A."/>
            <person name="Ng W.-L."/>
            <person name="Kazmierczak K.M."/>
            <person name="Andrzejewski T.M."/>
            <person name="Davidsen T.M."/>
            <person name="Wayne K.J."/>
            <person name="Tettelin H."/>
            <person name="Glass J.I."/>
            <person name="Rusch D."/>
            <person name="Podicherti R."/>
            <person name="Tsui H.-C.T."/>
            <person name="Winkler M.E."/>
        </authorList>
    </citation>
    <scope>NUCLEOTIDE SEQUENCE</scope>
</reference>
<dbReference type="AlphaFoldDB" id="A0A382FZG5"/>
<name>A0A382FZG5_9ZZZZ</name>
<dbReference type="InterPro" id="IPR013785">
    <property type="entry name" value="Aldolase_TIM"/>
</dbReference>
<dbReference type="PANTHER" id="PTHR42966">
    <property type="entry name" value="N-ACETYLNEURAMINATE SYNTHASE"/>
    <property type="match status" value="1"/>
</dbReference>
<dbReference type="InterPro" id="IPR013132">
    <property type="entry name" value="PseI/NeuA/B-like_N"/>
</dbReference>
<sequence>MFVVGEIGINHNGDLSIAKELIDVASDAGCNAVKFQKRTIDKVYTQELLDSPRESPWGTTQREQKEALEFSREDYKEIQKYCLEKKIEWYASAWDLASQEFLRGFNCNYNKIASAMIVDEDFLKVVASEKKHTFISTGMTELDGIDKAVKIFRNAKCPFELMHTVSTYPMKDEDANLKCIPMLRDRYNCDVGYSGHEVGLAVSYGAAALGITSLERHITLDRTMYGSDQAASVEPGGLKQLVAVVKKIERAMGDGKKRFLEVEVPIAKKLRGHLEWECDK</sequence>
<gene>
    <name evidence="2" type="ORF">METZ01_LOCUS220799</name>
</gene>
<dbReference type="PANTHER" id="PTHR42966:SF3">
    <property type="entry name" value="BLR5971 PROTEIN"/>
    <property type="match status" value="1"/>
</dbReference>
<protein>
    <recommendedName>
        <fullName evidence="1">PseI/NeuA/B-like domain-containing protein</fullName>
    </recommendedName>
</protein>
<organism evidence="2">
    <name type="scientific">marine metagenome</name>
    <dbReference type="NCBI Taxonomy" id="408172"/>
    <lineage>
        <taxon>unclassified sequences</taxon>
        <taxon>metagenomes</taxon>
        <taxon>ecological metagenomes</taxon>
    </lineage>
</organism>